<keyword evidence="1 2" id="KW-0560">Oxidoreductase</keyword>
<evidence type="ECO:0000259" key="4">
    <source>
        <dbReference type="Pfam" id="PF00389"/>
    </source>
</evidence>
<proteinExistence type="inferred from homology"/>
<evidence type="ECO:0000256" key="1">
    <source>
        <dbReference type="ARBA" id="ARBA00023002"/>
    </source>
</evidence>
<dbReference type="GO" id="GO:0030267">
    <property type="term" value="F:glyoxylate reductase (NADPH) activity"/>
    <property type="evidence" value="ECO:0007669"/>
    <property type="project" value="TreeGrafter"/>
</dbReference>
<evidence type="ECO:0000256" key="3">
    <source>
        <dbReference type="SAM" id="MobiDB-lite"/>
    </source>
</evidence>
<dbReference type="Proteomes" id="UP001210211">
    <property type="component" value="Unassembled WGS sequence"/>
</dbReference>
<sequence>MANLDPKFSDDDDGAVILVPTKAVYYCLRHELFLPNKTKATSHFKKSVHRNKAKPVVQCKKCYNWFTPGDLELHHGLMRGAHKLPYPTRRVHLLPNGRVASGDDEQEEEVEEEVAEEDEDEEEELEEEEGAEGAGAGAGGGGPASASNLASDGKVKVMVVNLTNIQGRLVVEKPFAHLEVLMIDGFRIYLFMKINGNVSESFFSKERVKARCVVSANAGVNHIDLEECRRRGVLVANAGQVYSKDVADHAVGLLIDVLRKIAMSNQYIPNICDLAAELDILVVSCSLNKETHHIVNKEVLQALGKEGIIINIGRGAHIDEPELVRCLVQGEIKGAGLDVFEYEPNIPKELIELENVVLTPHQSVFTPEAMAEVIQICIANFEAFFAGKPLITPVVAH</sequence>
<feature type="compositionally biased region" description="Acidic residues" evidence="3">
    <location>
        <begin position="102"/>
        <end position="131"/>
    </location>
</feature>
<dbReference type="EMBL" id="JAMRDG010000001">
    <property type="protein sequence ID" value="KAJ3706166.1"/>
    <property type="molecule type" value="Genomic_DNA"/>
</dbReference>
<evidence type="ECO:0000256" key="2">
    <source>
        <dbReference type="RuleBase" id="RU003719"/>
    </source>
</evidence>
<dbReference type="GO" id="GO:0051287">
    <property type="term" value="F:NAD binding"/>
    <property type="evidence" value="ECO:0007669"/>
    <property type="project" value="InterPro"/>
</dbReference>
<dbReference type="SUPFAM" id="SSF52283">
    <property type="entry name" value="Formate/glycerate dehydrogenase catalytic domain-like"/>
    <property type="match status" value="1"/>
</dbReference>
<feature type="domain" description="D-isomer specific 2-hydroxyacid dehydrogenase catalytic" evidence="4">
    <location>
        <begin position="195"/>
        <end position="394"/>
    </location>
</feature>
<feature type="region of interest" description="Disordered" evidence="3">
    <location>
        <begin position="96"/>
        <end position="147"/>
    </location>
</feature>
<feature type="compositionally biased region" description="Gly residues" evidence="3">
    <location>
        <begin position="132"/>
        <end position="143"/>
    </location>
</feature>
<dbReference type="InterPro" id="IPR036291">
    <property type="entry name" value="NAD(P)-bd_dom_sf"/>
</dbReference>
<dbReference type="Gene3D" id="3.40.50.720">
    <property type="entry name" value="NAD(P)-binding Rossmann-like Domain"/>
    <property type="match status" value="3"/>
</dbReference>
<dbReference type="PANTHER" id="PTHR10996:SF179">
    <property type="entry name" value="D-ISOMER SPECIFIC 2-HYDROXYACID DEHYDROGENASE FAMILY PROTEIN-RELATED"/>
    <property type="match status" value="1"/>
</dbReference>
<evidence type="ECO:0000313" key="7">
    <source>
        <dbReference type="Proteomes" id="UP001210211"/>
    </source>
</evidence>
<evidence type="ECO:0000313" key="6">
    <source>
        <dbReference type="EMBL" id="KAJ3706166.1"/>
    </source>
</evidence>
<accession>A0AAD6EYR2</accession>
<dbReference type="GO" id="GO:0005829">
    <property type="term" value="C:cytosol"/>
    <property type="evidence" value="ECO:0007669"/>
    <property type="project" value="TreeGrafter"/>
</dbReference>
<dbReference type="InterPro" id="IPR006139">
    <property type="entry name" value="D-isomer_2_OHA_DH_cat_dom"/>
</dbReference>
<comment type="similarity">
    <text evidence="2">Belongs to the D-isomer specific 2-hydroxyacid dehydrogenase family.</text>
</comment>
<dbReference type="InterPro" id="IPR050223">
    <property type="entry name" value="D-isomer_2-hydroxyacid_DH"/>
</dbReference>
<dbReference type="GO" id="GO:0016618">
    <property type="term" value="F:hydroxypyruvate reductase [NAD(P)H] activity"/>
    <property type="evidence" value="ECO:0007669"/>
    <property type="project" value="TreeGrafter"/>
</dbReference>
<reference evidence="6 7" key="1">
    <citation type="journal article" date="2022" name="Cell">
        <title>Repeat-based holocentromeres influence genome architecture and karyotype evolution.</title>
        <authorList>
            <person name="Hofstatter P.G."/>
            <person name="Thangavel G."/>
            <person name="Lux T."/>
            <person name="Neumann P."/>
            <person name="Vondrak T."/>
            <person name="Novak P."/>
            <person name="Zhang M."/>
            <person name="Costa L."/>
            <person name="Castellani M."/>
            <person name="Scott A."/>
            <person name="Toegelov H."/>
            <person name="Fuchs J."/>
            <person name="Mata-Sucre Y."/>
            <person name="Dias Y."/>
            <person name="Vanzela A.L.L."/>
            <person name="Huettel B."/>
            <person name="Almeida C.C.S."/>
            <person name="Simkova H."/>
            <person name="Souza G."/>
            <person name="Pedrosa-Harand A."/>
            <person name="Macas J."/>
            <person name="Mayer K.F.X."/>
            <person name="Houben A."/>
            <person name="Marques A."/>
        </authorList>
    </citation>
    <scope>NUCLEOTIDE SEQUENCE [LARGE SCALE GENOMIC DNA]</scope>
    <source>
        <strain evidence="6">RhyTen1mFocal</strain>
    </source>
</reference>
<dbReference type="AlphaFoldDB" id="A0AAD6EYR2"/>
<dbReference type="Pfam" id="PF00389">
    <property type="entry name" value="2-Hacid_dh"/>
    <property type="match status" value="1"/>
</dbReference>
<keyword evidence="7" id="KW-1185">Reference proteome</keyword>
<gene>
    <name evidence="6" type="ORF">LUZ61_009871</name>
</gene>
<dbReference type="PANTHER" id="PTHR10996">
    <property type="entry name" value="2-HYDROXYACID DEHYDROGENASE-RELATED"/>
    <property type="match status" value="1"/>
</dbReference>
<evidence type="ECO:0000259" key="5">
    <source>
        <dbReference type="Pfam" id="PF02826"/>
    </source>
</evidence>
<protein>
    <submittedName>
        <fullName evidence="6">Uncharacterized protein</fullName>
    </submittedName>
</protein>
<dbReference type="SUPFAM" id="SSF51735">
    <property type="entry name" value="NAD(P)-binding Rossmann-fold domains"/>
    <property type="match status" value="1"/>
</dbReference>
<comment type="caution">
    <text evidence="6">The sequence shown here is derived from an EMBL/GenBank/DDBJ whole genome shotgun (WGS) entry which is preliminary data.</text>
</comment>
<dbReference type="Pfam" id="PF02826">
    <property type="entry name" value="2-Hacid_dh_C"/>
    <property type="match status" value="1"/>
</dbReference>
<name>A0AAD6EYR2_9POAL</name>
<feature type="domain" description="D-isomer specific 2-hydroxyacid dehydrogenase NAD-binding" evidence="5">
    <location>
        <begin position="270"/>
        <end position="362"/>
    </location>
</feature>
<dbReference type="InterPro" id="IPR006140">
    <property type="entry name" value="D-isomer_DH_NAD-bd"/>
</dbReference>
<organism evidence="6 7">
    <name type="scientific">Rhynchospora tenuis</name>
    <dbReference type="NCBI Taxonomy" id="198213"/>
    <lineage>
        <taxon>Eukaryota</taxon>
        <taxon>Viridiplantae</taxon>
        <taxon>Streptophyta</taxon>
        <taxon>Embryophyta</taxon>
        <taxon>Tracheophyta</taxon>
        <taxon>Spermatophyta</taxon>
        <taxon>Magnoliopsida</taxon>
        <taxon>Liliopsida</taxon>
        <taxon>Poales</taxon>
        <taxon>Cyperaceae</taxon>
        <taxon>Cyperoideae</taxon>
        <taxon>Rhynchosporeae</taxon>
        <taxon>Rhynchospora</taxon>
    </lineage>
</organism>